<name>A0ABR1XZ40_9PEZI</name>
<feature type="chain" id="PRO_5045830559" evidence="3">
    <location>
        <begin position="26"/>
        <end position="391"/>
    </location>
</feature>
<keyword evidence="2" id="KW-0472">Membrane</keyword>
<evidence type="ECO:0000313" key="5">
    <source>
        <dbReference type="Proteomes" id="UP001456524"/>
    </source>
</evidence>
<comment type="caution">
    <text evidence="4">The sequence shown here is derived from an EMBL/GenBank/DDBJ whole genome shotgun (WGS) entry which is preliminary data.</text>
</comment>
<feature type="region of interest" description="Disordered" evidence="1">
    <location>
        <begin position="307"/>
        <end position="343"/>
    </location>
</feature>
<feature type="signal peptide" evidence="3">
    <location>
        <begin position="1"/>
        <end position="25"/>
    </location>
</feature>
<evidence type="ECO:0000256" key="2">
    <source>
        <dbReference type="SAM" id="Phobius"/>
    </source>
</evidence>
<organism evidence="4 5">
    <name type="scientific">Phyllosticta citrichinensis</name>
    <dbReference type="NCBI Taxonomy" id="1130410"/>
    <lineage>
        <taxon>Eukaryota</taxon>
        <taxon>Fungi</taxon>
        <taxon>Dikarya</taxon>
        <taxon>Ascomycota</taxon>
        <taxon>Pezizomycotina</taxon>
        <taxon>Dothideomycetes</taxon>
        <taxon>Dothideomycetes incertae sedis</taxon>
        <taxon>Botryosphaeriales</taxon>
        <taxon>Phyllostictaceae</taxon>
        <taxon>Phyllosticta</taxon>
    </lineage>
</organism>
<dbReference type="EMBL" id="JBBWUH010000003">
    <property type="protein sequence ID" value="KAK8173573.1"/>
    <property type="molecule type" value="Genomic_DNA"/>
</dbReference>
<dbReference type="Proteomes" id="UP001456524">
    <property type="component" value="Unassembled WGS sequence"/>
</dbReference>
<accession>A0ABR1XZ40</accession>
<sequence length="391" mass="40379">MRFRALRLWHILLPLLLLPLFAALAIPLYLLPFNNTIPSSLSPRNDQNMNNSWNDSPNLSNGPSSTESNCSTHPGPTTTTAPTSQSNAPSALPQCLFDATACGAIFSLIQSCHDELFPPTADSGRADDPGKSFTISPTNPAQAARLRSCICSPSSSSSSAADKNAAWTHCQSCLHNDLHASQASLVAQTRALQRFCRAPGVPDAVGWLRGFELWIQELAPGALGGDGRGRHVLSRGVTGVLSMTATATATGGVTAAPQTLTWSSSTTRTTTTEESGTLTDAPAASVVTSVYWADGQTTLLIVMPAPSSSPVGGSTAEHTRSGAASTSSSRSTTHGTAAASTAAVTTTTAAEQASAAVRGFQAPPVGNGNVAFVVGVGMFFGLGVVRLVLDW</sequence>
<keyword evidence="2" id="KW-1133">Transmembrane helix</keyword>
<feature type="region of interest" description="Disordered" evidence="1">
    <location>
        <begin position="42"/>
        <end position="86"/>
    </location>
</feature>
<evidence type="ECO:0000313" key="4">
    <source>
        <dbReference type="EMBL" id="KAK8173573.1"/>
    </source>
</evidence>
<feature type="compositionally biased region" description="Low complexity" evidence="1">
    <location>
        <begin position="71"/>
        <end position="86"/>
    </location>
</feature>
<keyword evidence="5" id="KW-1185">Reference proteome</keyword>
<keyword evidence="2" id="KW-0812">Transmembrane</keyword>
<proteinExistence type="predicted"/>
<reference evidence="4 5" key="1">
    <citation type="journal article" date="2022" name="G3 (Bethesda)">
        <title>Enemy or ally: a genomic approach to elucidate the lifestyle of Phyllosticta citrichinaensis.</title>
        <authorList>
            <person name="Buijs V.A."/>
            <person name="Groenewald J.Z."/>
            <person name="Haridas S."/>
            <person name="LaButti K.M."/>
            <person name="Lipzen A."/>
            <person name="Martin F.M."/>
            <person name="Barry K."/>
            <person name="Grigoriev I.V."/>
            <person name="Crous P.W."/>
            <person name="Seidl M.F."/>
        </authorList>
    </citation>
    <scope>NUCLEOTIDE SEQUENCE [LARGE SCALE GENOMIC DNA]</scope>
    <source>
        <strain evidence="4 5">CBS 129764</strain>
    </source>
</reference>
<protein>
    <submittedName>
        <fullName evidence="4">Uncharacterized protein</fullName>
    </submittedName>
</protein>
<evidence type="ECO:0000256" key="1">
    <source>
        <dbReference type="SAM" id="MobiDB-lite"/>
    </source>
</evidence>
<keyword evidence="3" id="KW-0732">Signal</keyword>
<gene>
    <name evidence="4" type="ORF">IWX90DRAFT_412986</name>
</gene>
<feature type="compositionally biased region" description="Polar residues" evidence="1">
    <location>
        <begin position="42"/>
        <end position="70"/>
    </location>
</feature>
<feature type="compositionally biased region" description="Low complexity" evidence="1">
    <location>
        <begin position="321"/>
        <end position="343"/>
    </location>
</feature>
<feature type="transmembrane region" description="Helical" evidence="2">
    <location>
        <begin position="370"/>
        <end position="389"/>
    </location>
</feature>
<evidence type="ECO:0000256" key="3">
    <source>
        <dbReference type="SAM" id="SignalP"/>
    </source>
</evidence>